<dbReference type="Gene3D" id="1.10.1170.10">
    <property type="entry name" value="Inhibitor Of Apoptosis Protein (2mihbC-IAP-1), Chain A"/>
    <property type="match status" value="1"/>
</dbReference>
<dbReference type="GO" id="GO:0043066">
    <property type="term" value="P:negative regulation of apoptotic process"/>
    <property type="evidence" value="ECO:0007669"/>
    <property type="project" value="InterPro"/>
</dbReference>
<feature type="non-terminal residue" evidence="1">
    <location>
        <position position="237"/>
    </location>
</feature>
<dbReference type="GO" id="GO:0042742">
    <property type="term" value="P:defense response to bacterium"/>
    <property type="evidence" value="ECO:0007669"/>
    <property type="project" value="TreeGrafter"/>
</dbReference>
<dbReference type="CDD" id="cd00022">
    <property type="entry name" value="BIR"/>
    <property type="match status" value="1"/>
</dbReference>
<proteinExistence type="predicted"/>
<dbReference type="SUPFAM" id="SSF57924">
    <property type="entry name" value="Inhibitor of apoptosis (IAP) repeat"/>
    <property type="match status" value="1"/>
</dbReference>
<dbReference type="GO" id="GO:0043027">
    <property type="term" value="F:cysteine-type endopeptidase inhibitor activity involved in apoptotic process"/>
    <property type="evidence" value="ECO:0007669"/>
    <property type="project" value="InterPro"/>
</dbReference>
<dbReference type="OrthoDB" id="4034597at2759"/>
<dbReference type="PANTHER" id="PTHR46914:SF1">
    <property type="entry name" value="BACULOVIRAL IAP REPEAT-CONTAINING PROTEIN 1"/>
    <property type="match status" value="1"/>
</dbReference>
<dbReference type="PROSITE" id="PS50143">
    <property type="entry name" value="BIR_REPEAT_2"/>
    <property type="match status" value="1"/>
</dbReference>
<dbReference type="PANTHER" id="PTHR46914">
    <property type="entry name" value="BACULOVIRAL IAP REPEAT-CONTAINING PROTEIN 1"/>
    <property type="match status" value="1"/>
</dbReference>
<dbReference type="Pfam" id="PF00653">
    <property type="entry name" value="BIR"/>
    <property type="match status" value="1"/>
</dbReference>
<reference evidence="1" key="1">
    <citation type="submission" date="2022-03" db="EMBL/GenBank/DDBJ databases">
        <authorList>
            <person name="Martin C."/>
        </authorList>
    </citation>
    <scope>NUCLEOTIDE SEQUENCE</scope>
</reference>
<dbReference type="GO" id="GO:0005524">
    <property type="term" value="F:ATP binding"/>
    <property type="evidence" value="ECO:0007669"/>
    <property type="project" value="TreeGrafter"/>
</dbReference>
<accession>A0A8S4PYX7</accession>
<name>A0A8S4PYX7_OWEFU</name>
<evidence type="ECO:0008006" key="3">
    <source>
        <dbReference type="Google" id="ProtNLM"/>
    </source>
</evidence>
<keyword evidence="2" id="KW-1185">Reference proteome</keyword>
<comment type="caution">
    <text evidence="1">The sequence shown here is derived from an EMBL/GenBank/DDBJ whole genome shotgun (WGS) entry which is preliminary data.</text>
</comment>
<evidence type="ECO:0000313" key="1">
    <source>
        <dbReference type="EMBL" id="CAH1799479.1"/>
    </source>
</evidence>
<gene>
    <name evidence="1" type="ORF">OFUS_LOCUS23488</name>
</gene>
<evidence type="ECO:0000313" key="2">
    <source>
        <dbReference type="Proteomes" id="UP000749559"/>
    </source>
</evidence>
<protein>
    <recommendedName>
        <fullName evidence="3">Inhibitor of apoptosis 2</fullName>
    </recommendedName>
</protein>
<dbReference type="SMART" id="SM00238">
    <property type="entry name" value="BIR"/>
    <property type="match status" value="1"/>
</dbReference>
<organism evidence="1 2">
    <name type="scientific">Owenia fusiformis</name>
    <name type="common">Polychaete worm</name>
    <dbReference type="NCBI Taxonomy" id="6347"/>
    <lineage>
        <taxon>Eukaryota</taxon>
        <taxon>Metazoa</taxon>
        <taxon>Spiralia</taxon>
        <taxon>Lophotrochozoa</taxon>
        <taxon>Annelida</taxon>
        <taxon>Polychaeta</taxon>
        <taxon>Sedentaria</taxon>
        <taxon>Canalipalpata</taxon>
        <taxon>Sabellida</taxon>
        <taxon>Oweniida</taxon>
        <taxon>Oweniidae</taxon>
        <taxon>Owenia</taxon>
    </lineage>
</organism>
<dbReference type="InterPro" id="IPR001370">
    <property type="entry name" value="BIR_rpt"/>
</dbReference>
<dbReference type="GO" id="GO:0072557">
    <property type="term" value="C:IPAF inflammasome complex"/>
    <property type="evidence" value="ECO:0007669"/>
    <property type="project" value="TreeGrafter"/>
</dbReference>
<dbReference type="AlphaFoldDB" id="A0A8S4PYX7"/>
<dbReference type="InterPro" id="IPR028789">
    <property type="entry name" value="Naip"/>
</dbReference>
<dbReference type="GO" id="GO:0016045">
    <property type="term" value="P:detection of bacterium"/>
    <property type="evidence" value="ECO:0007669"/>
    <property type="project" value="TreeGrafter"/>
</dbReference>
<dbReference type="EMBL" id="CAIIXF020000011">
    <property type="protein sequence ID" value="CAH1799479.1"/>
    <property type="molecule type" value="Genomic_DNA"/>
</dbReference>
<sequence>VNMAPKSGNLDSFINSVELSRLASYTKWPTWANARPGQLAEAGLQYTGKDDKVRCFFCGGELCNWEVGEVPWQKHLKFFPECGYLKDVKGTDWVKEEIRKINDEECKFQNAKEVDVPQCIGTHGDTLVGAVGDSQWALQNDNKQAIELPASLRTALAFYGLNDFTIYDTHTKPEFQFMHVEHLDITQPALELQPSVHAQSNLPLDQGHGRDIIEGGHDNSISIRGQMVTVPEMNNNF</sequence>
<dbReference type="Proteomes" id="UP000749559">
    <property type="component" value="Unassembled WGS sequence"/>
</dbReference>